<proteinExistence type="predicted"/>
<evidence type="ECO:0000256" key="1">
    <source>
        <dbReference type="SAM" id="MobiDB-lite"/>
    </source>
</evidence>
<sequence>MLSAAFLWKCQKTTDPPRAQLRVSPLVPLQIQNLYAAPSALSRKPAGHPRSSTINSEAKERFSSPPSTTTANIPGSIVVAYPPGNRIACACMLERLSDILHGGAISHPGILGEQIDVPYDLLGMAFPALYKLYLEQ</sequence>
<dbReference type="Proteomes" id="UP000324748">
    <property type="component" value="Unassembled WGS sequence"/>
</dbReference>
<dbReference type="AlphaFoldDB" id="A0A5B0N703"/>
<reference evidence="2 3" key="1">
    <citation type="submission" date="2019-05" db="EMBL/GenBank/DDBJ databases">
        <title>Emergence of the Ug99 lineage of the wheat stem rust pathogen through somatic hybridization.</title>
        <authorList>
            <person name="Li F."/>
            <person name="Upadhyaya N.M."/>
            <person name="Sperschneider J."/>
            <person name="Matny O."/>
            <person name="Nguyen-Phuc H."/>
            <person name="Mago R."/>
            <person name="Raley C."/>
            <person name="Miller M.E."/>
            <person name="Silverstein K.A.T."/>
            <person name="Henningsen E."/>
            <person name="Hirsch C.D."/>
            <person name="Visser B."/>
            <person name="Pretorius Z.A."/>
            <person name="Steffenson B.J."/>
            <person name="Schwessinger B."/>
            <person name="Dodds P.N."/>
            <person name="Figueroa M."/>
        </authorList>
    </citation>
    <scope>NUCLEOTIDE SEQUENCE [LARGE SCALE GENOMIC DNA]</scope>
    <source>
        <strain evidence="2">21-0</strain>
    </source>
</reference>
<evidence type="ECO:0000313" key="3">
    <source>
        <dbReference type="Proteomes" id="UP000324748"/>
    </source>
</evidence>
<feature type="region of interest" description="Disordered" evidence="1">
    <location>
        <begin position="40"/>
        <end position="69"/>
    </location>
</feature>
<gene>
    <name evidence="2" type="ORF">PGT21_001161</name>
</gene>
<name>A0A5B0N703_PUCGR</name>
<accession>A0A5B0N703</accession>
<comment type="caution">
    <text evidence="2">The sequence shown here is derived from an EMBL/GenBank/DDBJ whole genome shotgun (WGS) entry which is preliminary data.</text>
</comment>
<organism evidence="2 3">
    <name type="scientific">Puccinia graminis f. sp. tritici</name>
    <dbReference type="NCBI Taxonomy" id="56615"/>
    <lineage>
        <taxon>Eukaryota</taxon>
        <taxon>Fungi</taxon>
        <taxon>Dikarya</taxon>
        <taxon>Basidiomycota</taxon>
        <taxon>Pucciniomycotina</taxon>
        <taxon>Pucciniomycetes</taxon>
        <taxon>Pucciniales</taxon>
        <taxon>Pucciniaceae</taxon>
        <taxon>Puccinia</taxon>
    </lineage>
</organism>
<keyword evidence="3" id="KW-1185">Reference proteome</keyword>
<evidence type="ECO:0000313" key="2">
    <source>
        <dbReference type="EMBL" id="KAA1083609.1"/>
    </source>
</evidence>
<dbReference type="EMBL" id="VSWC01000118">
    <property type="protein sequence ID" value="KAA1083609.1"/>
    <property type="molecule type" value="Genomic_DNA"/>
</dbReference>
<protein>
    <submittedName>
        <fullName evidence="2">Uncharacterized protein</fullName>
    </submittedName>
</protein>